<evidence type="ECO:0000259" key="6">
    <source>
        <dbReference type="PROSITE" id="PS50011"/>
    </source>
</evidence>
<dbReference type="PANTHER" id="PTHR24351">
    <property type="entry name" value="RIBOSOMAL PROTEIN S6 KINASE"/>
    <property type="match status" value="1"/>
</dbReference>
<feature type="domain" description="Protein kinase" evidence="6">
    <location>
        <begin position="287"/>
        <end position="562"/>
    </location>
</feature>
<dbReference type="Pfam" id="PF13672">
    <property type="entry name" value="PP2C_2"/>
    <property type="match status" value="1"/>
</dbReference>
<dbReference type="PROSITE" id="PS51746">
    <property type="entry name" value="PPM_2"/>
    <property type="match status" value="1"/>
</dbReference>
<sequence>MNAHPKLVEAVHSARTPGQTRRLALSFGGSSCAGVRLQNQDAFAVHHSVDSHKLLHKGVVACIADGVSCSQNGQLASQLCVTQFIEDYLSAPDSWGVKHAATKVLNALNIWLNHHSQQTALRHNGYVTTFSALVFKANRLHLFHVGDCRVYRLREGELIQLSKDHSHLGFGEKGFLTRALGMDSHIEVDYQSHELQPGDRYLLTTDGVHDSLSLSRLRDVVAGNEHLEVLARQLTSMALAEGSQDNNSCLLLQVDSLPYADAQGLTLSSSQKVIPPVMTVGNTIDNLEVLKVLYSGTRSHIYLVKQLGTDAVYVLKAPSLNFSEDGDYLASFVREQWVGQRTQHPSLMKVYPSESPFLYHLCEYIQGQSLRQWMYDNPAADIGKVRSILEEIVIAVRALQRMGVVHRDIKPENLMLTSDDKVVLIDYGAAQIDGLAELTPATQEALPLGAVGYIAPEYLQTGMASHQADIFSIGVIVYEMLSGKLPYNTGRSLSIYHHRNRDWCYTSCRQYRESVPLWLDLALEKACHPDTRVRYQSMSEMLLDLNSPNQQMVQKYQSQPFIEREPIMFWKGLSVLLLLIVVLQALLL</sequence>
<name>A0A6L7HWZ3_9GAMM</name>
<evidence type="ECO:0000256" key="4">
    <source>
        <dbReference type="ARBA" id="ARBA00022777"/>
    </source>
</evidence>
<evidence type="ECO:0000256" key="5">
    <source>
        <dbReference type="ARBA" id="ARBA00022840"/>
    </source>
</evidence>
<dbReference type="SUPFAM" id="SSF56112">
    <property type="entry name" value="Protein kinase-like (PK-like)"/>
    <property type="match status" value="1"/>
</dbReference>
<dbReference type="PROSITE" id="PS00108">
    <property type="entry name" value="PROTEIN_KINASE_ST"/>
    <property type="match status" value="1"/>
</dbReference>
<proteinExistence type="predicted"/>
<comment type="caution">
    <text evidence="8">The sequence shown here is derived from an EMBL/GenBank/DDBJ whole genome shotgun (WGS) entry which is preliminary data.</text>
</comment>
<dbReference type="Pfam" id="PF00069">
    <property type="entry name" value="Pkinase"/>
    <property type="match status" value="1"/>
</dbReference>
<dbReference type="RefSeq" id="WP_160795492.1">
    <property type="nucleotide sequence ID" value="NZ_WRPA01000007.1"/>
</dbReference>
<dbReference type="SUPFAM" id="SSF81606">
    <property type="entry name" value="PP2C-like"/>
    <property type="match status" value="1"/>
</dbReference>
<dbReference type="InterPro" id="IPR001932">
    <property type="entry name" value="PPM-type_phosphatase-like_dom"/>
</dbReference>
<dbReference type="SMART" id="SM00220">
    <property type="entry name" value="S_TKc"/>
    <property type="match status" value="1"/>
</dbReference>
<dbReference type="Proteomes" id="UP000474778">
    <property type="component" value="Unassembled WGS sequence"/>
</dbReference>
<dbReference type="InterPro" id="IPR000719">
    <property type="entry name" value="Prot_kinase_dom"/>
</dbReference>
<organism evidence="8 9">
    <name type="scientific">Shewanella insulae</name>
    <dbReference type="NCBI Taxonomy" id="2681496"/>
    <lineage>
        <taxon>Bacteria</taxon>
        <taxon>Pseudomonadati</taxon>
        <taxon>Pseudomonadota</taxon>
        <taxon>Gammaproteobacteria</taxon>
        <taxon>Alteromonadales</taxon>
        <taxon>Shewanellaceae</taxon>
        <taxon>Shewanella</taxon>
    </lineage>
</organism>
<dbReference type="CDD" id="cd14014">
    <property type="entry name" value="STKc_PknB_like"/>
    <property type="match status" value="1"/>
</dbReference>
<dbReference type="InterPro" id="IPR008271">
    <property type="entry name" value="Ser/Thr_kinase_AS"/>
</dbReference>
<dbReference type="SMART" id="SM00331">
    <property type="entry name" value="PP2C_SIG"/>
    <property type="match status" value="1"/>
</dbReference>
<keyword evidence="4 8" id="KW-0418">Kinase</keyword>
<reference evidence="8 9" key="1">
    <citation type="submission" date="2019-12" db="EMBL/GenBank/DDBJ databases">
        <title>Shewanella insulae sp. nov., isolated from a tidal flat.</title>
        <authorList>
            <person name="Yoon J.-H."/>
        </authorList>
    </citation>
    <scope>NUCLEOTIDE SEQUENCE [LARGE SCALE GENOMIC DNA]</scope>
    <source>
        <strain evidence="8 9">JBTF-M18</strain>
    </source>
</reference>
<protein>
    <submittedName>
        <fullName evidence="8">Protein kinase</fullName>
    </submittedName>
</protein>
<dbReference type="Gene3D" id="3.30.200.20">
    <property type="entry name" value="Phosphorylase Kinase, domain 1"/>
    <property type="match status" value="1"/>
</dbReference>
<keyword evidence="3" id="KW-0547">Nucleotide-binding</keyword>
<dbReference type="Gene3D" id="3.60.40.10">
    <property type="entry name" value="PPM-type phosphatase domain"/>
    <property type="match status" value="1"/>
</dbReference>
<keyword evidence="2" id="KW-0808">Transferase</keyword>
<evidence type="ECO:0000313" key="8">
    <source>
        <dbReference type="EMBL" id="MXR68842.1"/>
    </source>
</evidence>
<feature type="domain" description="PPM-type phosphatase" evidence="7">
    <location>
        <begin position="26"/>
        <end position="254"/>
    </location>
</feature>
<dbReference type="GO" id="GO:0004674">
    <property type="term" value="F:protein serine/threonine kinase activity"/>
    <property type="evidence" value="ECO:0007669"/>
    <property type="project" value="UniProtKB-KW"/>
</dbReference>
<evidence type="ECO:0000259" key="7">
    <source>
        <dbReference type="PROSITE" id="PS51746"/>
    </source>
</evidence>
<dbReference type="InterPro" id="IPR036457">
    <property type="entry name" value="PPM-type-like_dom_sf"/>
</dbReference>
<dbReference type="Gene3D" id="1.10.510.10">
    <property type="entry name" value="Transferase(Phosphotransferase) domain 1"/>
    <property type="match status" value="1"/>
</dbReference>
<dbReference type="GO" id="GO:0005524">
    <property type="term" value="F:ATP binding"/>
    <property type="evidence" value="ECO:0007669"/>
    <property type="project" value="UniProtKB-KW"/>
</dbReference>
<gene>
    <name evidence="8" type="ORF">GNT65_09210</name>
</gene>
<dbReference type="EMBL" id="WRPA01000007">
    <property type="protein sequence ID" value="MXR68842.1"/>
    <property type="molecule type" value="Genomic_DNA"/>
</dbReference>
<dbReference type="AlphaFoldDB" id="A0A6L7HWZ3"/>
<keyword evidence="9" id="KW-1185">Reference proteome</keyword>
<evidence type="ECO:0000256" key="3">
    <source>
        <dbReference type="ARBA" id="ARBA00022741"/>
    </source>
</evidence>
<accession>A0A6L7HWZ3</accession>
<dbReference type="InterPro" id="IPR011009">
    <property type="entry name" value="Kinase-like_dom_sf"/>
</dbReference>
<evidence type="ECO:0000256" key="1">
    <source>
        <dbReference type="ARBA" id="ARBA00022527"/>
    </source>
</evidence>
<dbReference type="SMART" id="SM00332">
    <property type="entry name" value="PP2Cc"/>
    <property type="match status" value="1"/>
</dbReference>
<evidence type="ECO:0000313" key="9">
    <source>
        <dbReference type="Proteomes" id="UP000474778"/>
    </source>
</evidence>
<keyword evidence="5" id="KW-0067">ATP-binding</keyword>
<evidence type="ECO:0000256" key="2">
    <source>
        <dbReference type="ARBA" id="ARBA00022679"/>
    </source>
</evidence>
<dbReference type="PROSITE" id="PS50011">
    <property type="entry name" value="PROTEIN_KINASE_DOM"/>
    <property type="match status" value="1"/>
</dbReference>
<dbReference type="CDD" id="cd00143">
    <property type="entry name" value="PP2Cc"/>
    <property type="match status" value="1"/>
</dbReference>
<keyword evidence="1" id="KW-0723">Serine/threonine-protein kinase</keyword>